<evidence type="ECO:0000313" key="20">
    <source>
        <dbReference type="Proteomes" id="UP001597497"/>
    </source>
</evidence>
<keyword evidence="5 12" id="KW-0597">Phosphoprotein</keyword>
<dbReference type="SMART" id="SM00448">
    <property type="entry name" value="REC"/>
    <property type="match status" value="2"/>
</dbReference>
<dbReference type="InterPro" id="IPR047347">
    <property type="entry name" value="YvaQ-like_sensor"/>
</dbReference>
<feature type="domain" description="Response regulatory" evidence="17">
    <location>
        <begin position="1157"/>
        <end position="1274"/>
    </location>
</feature>
<evidence type="ECO:0000256" key="10">
    <source>
        <dbReference type="ARBA" id="ARBA00023012"/>
    </source>
</evidence>
<dbReference type="RefSeq" id="WP_379928405.1">
    <property type="nucleotide sequence ID" value="NZ_JBHUMM010000007.1"/>
</dbReference>
<evidence type="ECO:0000256" key="11">
    <source>
        <dbReference type="ARBA" id="ARBA00023136"/>
    </source>
</evidence>
<reference evidence="20" key="1">
    <citation type="journal article" date="2019" name="Int. J. Syst. Evol. Microbiol.">
        <title>The Global Catalogue of Microorganisms (GCM) 10K type strain sequencing project: providing services to taxonomists for standard genome sequencing and annotation.</title>
        <authorList>
            <consortium name="The Broad Institute Genomics Platform"/>
            <consortium name="The Broad Institute Genome Sequencing Center for Infectious Disease"/>
            <person name="Wu L."/>
            <person name="Ma J."/>
        </authorList>
    </citation>
    <scope>NUCLEOTIDE SEQUENCE [LARGE SCALE GENOMIC DNA]</scope>
    <source>
        <strain evidence="20">KCTC 33676</strain>
    </source>
</reference>
<dbReference type="Pfam" id="PF02518">
    <property type="entry name" value="HATPase_c"/>
    <property type="match status" value="1"/>
</dbReference>
<feature type="coiled-coil region" evidence="13">
    <location>
        <begin position="435"/>
        <end position="539"/>
    </location>
</feature>
<comment type="catalytic activity">
    <reaction evidence="1">
        <text>ATP + protein L-histidine = ADP + protein N-phospho-L-histidine.</text>
        <dbReference type="EC" id="2.7.13.3"/>
    </reaction>
</comment>
<dbReference type="PROSITE" id="PS50110">
    <property type="entry name" value="RESPONSE_REGULATORY"/>
    <property type="match status" value="3"/>
</dbReference>
<dbReference type="InterPro" id="IPR036890">
    <property type="entry name" value="HATPase_C_sf"/>
</dbReference>
<evidence type="ECO:0000259" key="18">
    <source>
        <dbReference type="PROSITE" id="PS50885"/>
    </source>
</evidence>
<dbReference type="Gene3D" id="1.10.287.130">
    <property type="match status" value="1"/>
</dbReference>
<dbReference type="InterPro" id="IPR003660">
    <property type="entry name" value="HAMP_dom"/>
</dbReference>
<evidence type="ECO:0000256" key="15">
    <source>
        <dbReference type="SAM" id="Phobius"/>
    </source>
</evidence>
<evidence type="ECO:0000256" key="4">
    <source>
        <dbReference type="ARBA" id="ARBA00022475"/>
    </source>
</evidence>
<evidence type="ECO:0000259" key="17">
    <source>
        <dbReference type="PROSITE" id="PS50110"/>
    </source>
</evidence>
<keyword evidence="10" id="KW-0902">Two-component regulatory system</keyword>
<keyword evidence="13" id="KW-0175">Coiled coil</keyword>
<evidence type="ECO:0000256" key="12">
    <source>
        <dbReference type="PROSITE-ProRule" id="PRU00169"/>
    </source>
</evidence>
<feature type="coiled-coil region" evidence="13">
    <location>
        <begin position="81"/>
        <end position="134"/>
    </location>
</feature>
<keyword evidence="4" id="KW-1003">Cell membrane</keyword>
<dbReference type="SUPFAM" id="SSF47384">
    <property type="entry name" value="Homodimeric domain of signal transducing histidine kinase"/>
    <property type="match status" value="1"/>
</dbReference>
<dbReference type="InterPro" id="IPR003594">
    <property type="entry name" value="HATPase_dom"/>
</dbReference>
<keyword evidence="15" id="KW-1133">Transmembrane helix</keyword>
<dbReference type="Pfam" id="PF00072">
    <property type="entry name" value="Response_reg"/>
    <property type="match status" value="2"/>
</dbReference>
<dbReference type="SMART" id="SM00065">
    <property type="entry name" value="GAF"/>
    <property type="match status" value="1"/>
</dbReference>
<evidence type="ECO:0000256" key="7">
    <source>
        <dbReference type="ARBA" id="ARBA00022741"/>
    </source>
</evidence>
<evidence type="ECO:0000256" key="2">
    <source>
        <dbReference type="ARBA" id="ARBA00004651"/>
    </source>
</evidence>
<keyword evidence="8" id="KW-0418">Kinase</keyword>
<dbReference type="Gene3D" id="3.30.450.40">
    <property type="match status" value="1"/>
</dbReference>
<feature type="domain" description="Response regulatory" evidence="17">
    <location>
        <begin position="890"/>
        <end position="1002"/>
    </location>
</feature>
<dbReference type="PROSITE" id="PS50885">
    <property type="entry name" value="HAMP"/>
    <property type="match status" value="1"/>
</dbReference>
<dbReference type="Proteomes" id="UP001597497">
    <property type="component" value="Unassembled WGS sequence"/>
</dbReference>
<comment type="subcellular location">
    <subcellularLocation>
        <location evidence="2">Cell membrane</location>
        <topology evidence="2">Multi-pass membrane protein</topology>
    </subcellularLocation>
</comment>
<dbReference type="Pfam" id="PF00672">
    <property type="entry name" value="HAMP"/>
    <property type="match status" value="1"/>
</dbReference>
<sequence length="1276" mass="144850">MRIKTKVIVGTGLLMIIIMLLSGVGIKNVSELSSQVDEVKGSYLERVINAYHMRSGVNETAKIVANLILYDEAKGIFEEGKASVDEKLTEARQMLEVMEENRMSDTEKQLVQELKNQLQQFADYKDQIIELLENGEDVAASQYRQTEGLELQESLLASVDSWVDFNEQAMEEAINTIDEENQFTLNTMSVVTLAGLFIGLFIMLWNVASITKGLNTFTQMIRGFSDGTLERSTRLNLVSKDEFGQVIHAFNNMATDIEDKNRIVEENNLKNEEQTWLKTNVLKLFTVMQGAEDMTRASQKLIRLLTPVINAQYGGMYVRDKMKDEASFTLTGAYAKQGSPAYRQEIREGEGLVGQCAIDQEMMQLSNVPDAYLQVQSGTMEGAAHHILLYPIVVETETVGVMEFASINEFTPLQLELLQQTSFLIGVMLNRMFGRMQTEELLRESQALTEELQAQSEELMSQQDELKRSNLRLEEQTDALKRSEELLQQQQEELEQSNEELSRKTELLKKQVQRTERKNRQVEQARDAMEKQAEQLAIAAQYKTEFLTNMSHELRTPLNSLLILSQMLSENKDKNLTDKQVEYASTIHASGQDLLKLIDEILDLSKIDSGKMEVVAEHISLTELQQYMRRQFEPMALKKGLSFDVSLLPGLPKNIVSDGHRLKQILKNLLSNALKFTHTGAVNVQIQKISNDMLPYVEEEEDSMIAISVRDTGVGISKDKQEVIFEAFQQADGTISRQYGGTGLGLSISKELAELLGGTLYLESEEGQGSTFTLYVPEFYIPSVEEQPESVNQEEFKELLKGAQEAAAGQVSKKKRKAASALSTEQERKEPVKPLLTSEATPQPHQNELPEVTSMDVGVSEQMEPIQQTAMSDRRYMADDRQVIEVGDRKVLIIEDDEKFAGVLLDMARSKGFKGIVAMEGDTGLELVHEFQPDAILLDMKLPGMDGWSVLNHLKHQPETRHIPVHIVSVDDAERGLNMGALAFRKKPLTSEQMEELFTNMDAYLSRDVKRLLFLERDGDQRERWKDYIGFDDVSMTFVGGGMKLLEQLKEEMYDCVVINIQFDDMELFDLLDELQKQGWTRDLPFLIYTGKSLAAQDEERIRQYAESMIIRDVKTPERLLDETALFLHRVEANLPEEKRRLLDKLHSTEEILHGRRILIADDDIRNVYALTSVLEEFEMDLTSVENGQEALDKVREEAPFDLILMDIMMPEMDGYEAMRHIRSTAGYADVPIIALTAKAMKGDRNKCIEAGASDYISKPLQNDQLLSLMRVWLYP</sequence>
<dbReference type="SUPFAM" id="SSF55874">
    <property type="entry name" value="ATPase domain of HSP90 chaperone/DNA topoisomerase II/histidine kinase"/>
    <property type="match status" value="1"/>
</dbReference>
<dbReference type="Gene3D" id="3.40.50.2300">
    <property type="match status" value="3"/>
</dbReference>
<keyword evidence="6" id="KW-0808">Transferase</keyword>
<dbReference type="CDD" id="cd19411">
    <property type="entry name" value="MCP2201-like_sensor"/>
    <property type="match status" value="1"/>
</dbReference>
<dbReference type="InterPro" id="IPR036097">
    <property type="entry name" value="HisK_dim/P_sf"/>
</dbReference>
<evidence type="ECO:0000259" key="16">
    <source>
        <dbReference type="PROSITE" id="PS50109"/>
    </source>
</evidence>
<dbReference type="InterPro" id="IPR001789">
    <property type="entry name" value="Sig_transdc_resp-reg_receiver"/>
</dbReference>
<dbReference type="EMBL" id="JBHUMM010000007">
    <property type="protein sequence ID" value="MFD2670985.1"/>
    <property type="molecule type" value="Genomic_DNA"/>
</dbReference>
<feature type="domain" description="Response regulatory" evidence="17">
    <location>
        <begin position="1011"/>
        <end position="1127"/>
    </location>
</feature>
<dbReference type="InterPro" id="IPR003661">
    <property type="entry name" value="HisK_dim/P_dom"/>
</dbReference>
<dbReference type="Gene3D" id="3.30.565.10">
    <property type="entry name" value="Histidine kinase-like ATPase, C-terminal domain"/>
    <property type="match status" value="1"/>
</dbReference>
<keyword evidence="15" id="KW-0812">Transmembrane</keyword>
<keyword evidence="11 15" id="KW-0472">Membrane</keyword>
<keyword evidence="20" id="KW-1185">Reference proteome</keyword>
<protein>
    <recommendedName>
        <fullName evidence="3">histidine kinase</fullName>
        <ecNumber evidence="3">2.7.13.3</ecNumber>
    </recommendedName>
</protein>
<dbReference type="PANTHER" id="PTHR43047:SF72">
    <property type="entry name" value="OSMOSENSING HISTIDINE PROTEIN KINASE SLN1"/>
    <property type="match status" value="1"/>
</dbReference>
<dbReference type="Pfam" id="PF12729">
    <property type="entry name" value="4HB_MCP_1"/>
    <property type="match status" value="1"/>
</dbReference>
<feature type="domain" description="HAMP" evidence="18">
    <location>
        <begin position="208"/>
        <end position="262"/>
    </location>
</feature>
<dbReference type="CDD" id="cd16922">
    <property type="entry name" value="HATPase_EvgS-ArcB-TorS-like"/>
    <property type="match status" value="1"/>
</dbReference>
<dbReference type="CDD" id="cd00082">
    <property type="entry name" value="HisKA"/>
    <property type="match status" value="1"/>
</dbReference>
<evidence type="ECO:0000256" key="8">
    <source>
        <dbReference type="ARBA" id="ARBA00022777"/>
    </source>
</evidence>
<dbReference type="SUPFAM" id="SSF52172">
    <property type="entry name" value="CheY-like"/>
    <property type="match status" value="3"/>
</dbReference>
<dbReference type="CDD" id="cd17546">
    <property type="entry name" value="REC_hyHK_CKI1_RcsC-like"/>
    <property type="match status" value="1"/>
</dbReference>
<dbReference type="EC" id="2.7.13.3" evidence="3"/>
<dbReference type="PANTHER" id="PTHR43047">
    <property type="entry name" value="TWO-COMPONENT HISTIDINE PROTEIN KINASE"/>
    <property type="match status" value="1"/>
</dbReference>
<dbReference type="InterPro" id="IPR011006">
    <property type="entry name" value="CheY-like_superfamily"/>
</dbReference>
<comment type="caution">
    <text evidence="12">Lacks conserved residue(s) required for the propagation of feature annotation.</text>
</comment>
<dbReference type="Pfam" id="PF13185">
    <property type="entry name" value="GAF_2"/>
    <property type="match status" value="1"/>
</dbReference>
<dbReference type="InterPro" id="IPR004358">
    <property type="entry name" value="Sig_transdc_His_kin-like_C"/>
</dbReference>
<evidence type="ECO:0000256" key="13">
    <source>
        <dbReference type="SAM" id="Coils"/>
    </source>
</evidence>
<dbReference type="SMART" id="SM00388">
    <property type="entry name" value="HisKA"/>
    <property type="match status" value="1"/>
</dbReference>
<organism evidence="19 20">
    <name type="scientific">Marinicrinis sediminis</name>
    <dbReference type="NCBI Taxonomy" id="1652465"/>
    <lineage>
        <taxon>Bacteria</taxon>
        <taxon>Bacillati</taxon>
        <taxon>Bacillota</taxon>
        <taxon>Bacilli</taxon>
        <taxon>Bacillales</taxon>
        <taxon>Paenibacillaceae</taxon>
    </lineage>
</organism>
<feature type="region of interest" description="Disordered" evidence="14">
    <location>
        <begin position="811"/>
        <end position="850"/>
    </location>
</feature>
<dbReference type="InterPro" id="IPR024478">
    <property type="entry name" value="HlyB_4HB_MCP"/>
</dbReference>
<dbReference type="PRINTS" id="PR00344">
    <property type="entry name" value="BCTRLSENSOR"/>
</dbReference>
<dbReference type="InterPro" id="IPR005467">
    <property type="entry name" value="His_kinase_dom"/>
</dbReference>
<dbReference type="SMART" id="SM00304">
    <property type="entry name" value="HAMP"/>
    <property type="match status" value="1"/>
</dbReference>
<dbReference type="PROSITE" id="PS50109">
    <property type="entry name" value="HIS_KIN"/>
    <property type="match status" value="1"/>
</dbReference>
<comment type="caution">
    <text evidence="19">The sequence shown here is derived from an EMBL/GenBank/DDBJ whole genome shotgun (WGS) entry which is preliminary data.</text>
</comment>
<dbReference type="Gene3D" id="6.10.340.10">
    <property type="match status" value="1"/>
</dbReference>
<dbReference type="InterPro" id="IPR003018">
    <property type="entry name" value="GAF"/>
</dbReference>
<keyword evidence="9" id="KW-0067">ATP-binding</keyword>
<evidence type="ECO:0000256" key="3">
    <source>
        <dbReference type="ARBA" id="ARBA00012438"/>
    </source>
</evidence>
<keyword evidence="7" id="KW-0547">Nucleotide-binding</keyword>
<dbReference type="InterPro" id="IPR029016">
    <property type="entry name" value="GAF-like_dom_sf"/>
</dbReference>
<feature type="modified residue" description="4-aspartylphosphate" evidence="12">
    <location>
        <position position="939"/>
    </location>
</feature>
<dbReference type="Pfam" id="PF00512">
    <property type="entry name" value="HisKA"/>
    <property type="match status" value="1"/>
</dbReference>
<feature type="modified residue" description="4-aspartylphosphate" evidence="12">
    <location>
        <position position="1207"/>
    </location>
</feature>
<dbReference type="CDD" id="cd06225">
    <property type="entry name" value="HAMP"/>
    <property type="match status" value="1"/>
</dbReference>
<evidence type="ECO:0000313" key="19">
    <source>
        <dbReference type="EMBL" id="MFD2670985.1"/>
    </source>
</evidence>
<dbReference type="SMART" id="SM00387">
    <property type="entry name" value="HATPase_c"/>
    <property type="match status" value="1"/>
</dbReference>
<dbReference type="SUPFAM" id="SSF55781">
    <property type="entry name" value="GAF domain-like"/>
    <property type="match status" value="1"/>
</dbReference>
<proteinExistence type="predicted"/>
<evidence type="ECO:0000256" key="1">
    <source>
        <dbReference type="ARBA" id="ARBA00000085"/>
    </source>
</evidence>
<evidence type="ECO:0000256" key="6">
    <source>
        <dbReference type="ARBA" id="ARBA00022679"/>
    </source>
</evidence>
<evidence type="ECO:0000256" key="9">
    <source>
        <dbReference type="ARBA" id="ARBA00022840"/>
    </source>
</evidence>
<evidence type="ECO:0000256" key="5">
    <source>
        <dbReference type="ARBA" id="ARBA00022553"/>
    </source>
</evidence>
<name>A0ABW5R8B4_9BACL</name>
<feature type="domain" description="Histidine kinase" evidence="16">
    <location>
        <begin position="549"/>
        <end position="780"/>
    </location>
</feature>
<feature type="transmembrane region" description="Helical" evidence="15">
    <location>
        <begin position="7"/>
        <end position="26"/>
    </location>
</feature>
<evidence type="ECO:0000256" key="14">
    <source>
        <dbReference type="SAM" id="MobiDB-lite"/>
    </source>
</evidence>
<accession>A0ABW5R8B4</accession>
<gene>
    <name evidence="19" type="ORF">ACFSUC_05105</name>
</gene>